<organism evidence="1 2">
    <name type="scientific">Hirundo rustica rustica</name>
    <dbReference type="NCBI Taxonomy" id="333673"/>
    <lineage>
        <taxon>Eukaryota</taxon>
        <taxon>Metazoa</taxon>
        <taxon>Chordata</taxon>
        <taxon>Craniata</taxon>
        <taxon>Vertebrata</taxon>
        <taxon>Euteleostomi</taxon>
        <taxon>Archelosauria</taxon>
        <taxon>Archosauria</taxon>
        <taxon>Dinosauria</taxon>
        <taxon>Saurischia</taxon>
        <taxon>Theropoda</taxon>
        <taxon>Coelurosauria</taxon>
        <taxon>Aves</taxon>
        <taxon>Neognathae</taxon>
        <taxon>Neoaves</taxon>
        <taxon>Telluraves</taxon>
        <taxon>Australaves</taxon>
        <taxon>Passeriformes</taxon>
        <taxon>Sylvioidea</taxon>
        <taxon>Hirundinidae</taxon>
        <taxon>Hirundo</taxon>
    </lineage>
</organism>
<evidence type="ECO:0000313" key="2">
    <source>
        <dbReference type="Proteomes" id="UP000269221"/>
    </source>
</evidence>
<name>A0A3M0J4D7_HIRRU</name>
<comment type="caution">
    <text evidence="1">The sequence shown here is derived from an EMBL/GenBank/DDBJ whole genome shotgun (WGS) entry which is preliminary data.</text>
</comment>
<dbReference type="AlphaFoldDB" id="A0A3M0J4D7"/>
<gene>
    <name evidence="1" type="ORF">DUI87_27787</name>
</gene>
<proteinExistence type="predicted"/>
<reference evidence="1 2" key="1">
    <citation type="submission" date="2018-07" db="EMBL/GenBank/DDBJ databases">
        <title>A high quality draft genome assembly of the barn swallow (H. rustica rustica).</title>
        <authorList>
            <person name="Formenti G."/>
            <person name="Chiara M."/>
            <person name="Poveda L."/>
            <person name="Francoijs K.-J."/>
            <person name="Bonisoli-Alquati A."/>
            <person name="Canova L."/>
            <person name="Gianfranceschi L."/>
            <person name="Horner D.S."/>
            <person name="Saino N."/>
        </authorList>
    </citation>
    <scope>NUCLEOTIDE SEQUENCE [LARGE SCALE GENOMIC DNA]</scope>
    <source>
        <strain evidence="1">Chelidonia</strain>
        <tissue evidence="1">Blood</tissue>
    </source>
</reference>
<dbReference type="Proteomes" id="UP000269221">
    <property type="component" value="Unassembled WGS sequence"/>
</dbReference>
<dbReference type="EMBL" id="QRBI01000184">
    <property type="protein sequence ID" value="RMB95675.1"/>
    <property type="molecule type" value="Genomic_DNA"/>
</dbReference>
<evidence type="ECO:0000313" key="1">
    <source>
        <dbReference type="EMBL" id="RMB95675.1"/>
    </source>
</evidence>
<sequence length="180" mass="20093">MGKPKRENSRPVLVSSRVHSPLRWPGGSPTVLAIEMHVDKLIPCGIYWGKHWSNRESMGQLIELAKLTGAQLQGDFGQSFLCGLEDQQCNEVGFFLVLMDWLVQVARIPGCICLLLPAEAFDLSLPFSPLVLTTSGLGNWDQERQEEGQVEQEEQRPRIPDLESLEVLVLAAALQRGEMQ</sequence>
<accession>A0A3M0J4D7</accession>
<keyword evidence="2" id="KW-1185">Reference proteome</keyword>
<protein>
    <submittedName>
        <fullName evidence="1">Uncharacterized protein</fullName>
    </submittedName>
</protein>